<keyword evidence="1" id="KW-0802">TPR repeat</keyword>
<dbReference type="EMBL" id="JADIMS010000068">
    <property type="protein sequence ID" value="MBO8450292.1"/>
    <property type="molecule type" value="Genomic_DNA"/>
</dbReference>
<dbReference type="Pfam" id="PF13432">
    <property type="entry name" value="TPR_16"/>
    <property type="match status" value="1"/>
</dbReference>
<comment type="caution">
    <text evidence="3">The sequence shown here is derived from an EMBL/GenBank/DDBJ whole genome shotgun (WGS) entry which is preliminary data.</text>
</comment>
<dbReference type="SUPFAM" id="SSF48452">
    <property type="entry name" value="TPR-like"/>
    <property type="match status" value="1"/>
</dbReference>
<name>A0A9D9ENA4_9SPIR</name>
<evidence type="ECO:0000256" key="2">
    <source>
        <dbReference type="SAM" id="MobiDB-lite"/>
    </source>
</evidence>
<evidence type="ECO:0000313" key="3">
    <source>
        <dbReference type="EMBL" id="MBO8450292.1"/>
    </source>
</evidence>
<dbReference type="InterPro" id="IPR019734">
    <property type="entry name" value="TPR_rpt"/>
</dbReference>
<dbReference type="SMART" id="SM00028">
    <property type="entry name" value="TPR"/>
    <property type="match status" value="5"/>
</dbReference>
<dbReference type="PANTHER" id="PTHR12558:SF13">
    <property type="entry name" value="CELL DIVISION CYCLE PROTEIN 27 HOMOLOG"/>
    <property type="match status" value="1"/>
</dbReference>
<reference evidence="3" key="2">
    <citation type="journal article" date="2021" name="PeerJ">
        <title>Extensive microbial diversity within the chicken gut microbiome revealed by metagenomics and culture.</title>
        <authorList>
            <person name="Gilroy R."/>
            <person name="Ravi A."/>
            <person name="Getino M."/>
            <person name="Pursley I."/>
            <person name="Horton D.L."/>
            <person name="Alikhan N.F."/>
            <person name="Baker D."/>
            <person name="Gharbi K."/>
            <person name="Hall N."/>
            <person name="Watson M."/>
            <person name="Adriaenssens E.M."/>
            <person name="Foster-Nyarko E."/>
            <person name="Jarju S."/>
            <person name="Secka A."/>
            <person name="Antonio M."/>
            <person name="Oren A."/>
            <person name="Chaudhuri R.R."/>
            <person name="La Ragione R."/>
            <person name="Hildebrand F."/>
            <person name="Pallen M.J."/>
        </authorList>
    </citation>
    <scope>NUCLEOTIDE SEQUENCE</scope>
    <source>
        <strain evidence="3">B3-4054</strain>
    </source>
</reference>
<reference evidence="3" key="1">
    <citation type="submission" date="2020-10" db="EMBL/GenBank/DDBJ databases">
        <authorList>
            <person name="Gilroy R."/>
        </authorList>
    </citation>
    <scope>NUCLEOTIDE SEQUENCE</scope>
    <source>
        <strain evidence="3">B3-4054</strain>
    </source>
</reference>
<evidence type="ECO:0000313" key="4">
    <source>
        <dbReference type="Proteomes" id="UP000823616"/>
    </source>
</evidence>
<dbReference type="InterPro" id="IPR011990">
    <property type="entry name" value="TPR-like_helical_dom_sf"/>
</dbReference>
<proteinExistence type="predicted"/>
<sequence>MEICRMFDQNRRPDGTETGAEKSACPLFFSAALLACAVSVAILAGCASAPEAGSPSAVPAAEPEDAAETLPPDETAAFDGYAFAAGLLARLDAGDYAGALACFDSLPEPEASSPEMQKLRLSVLVSAGDLEAAAALAGRLEAETGGNDPDVLYAQAVIASAEDRPAERTRLLKRMVELDPQNTDALMALGEDSFGRKAYGDARKWYQQAVEADAGNPEAHRGLAHSYYLQDKLPEARAAVDQALAAHPDSAALWAESALIRSEQRQLPAALDDMRRALELDPEEPYYWGNYGVLLVKASKLSEARDAFTEAIRLNPEDTFPYIYRCGVNDTLGYTEEALRDYRFVCEHYPQYYYAAEGLGVLLWLQGDYAGAKAAFGQACEYAPDNVSYALMYTLCCYELKENDEARRFIGRFMNTLDRSSPEYFVCRLFYDRSGDADVLGRVNRLQNEERKGRLMFYIACYYELFQSESLAQKFYSQIADTLGPTFFEYRLAGARAGNAAQPAEISGI</sequence>
<dbReference type="AlphaFoldDB" id="A0A9D9ENA4"/>
<feature type="repeat" description="TPR" evidence="1">
    <location>
        <begin position="251"/>
        <end position="284"/>
    </location>
</feature>
<dbReference type="PANTHER" id="PTHR12558">
    <property type="entry name" value="CELL DIVISION CYCLE 16,23,27"/>
    <property type="match status" value="1"/>
</dbReference>
<dbReference type="Proteomes" id="UP000823616">
    <property type="component" value="Unassembled WGS sequence"/>
</dbReference>
<feature type="region of interest" description="Disordered" evidence="2">
    <location>
        <begin position="53"/>
        <end position="72"/>
    </location>
</feature>
<accession>A0A9D9ENA4</accession>
<evidence type="ECO:0000256" key="1">
    <source>
        <dbReference type="PROSITE-ProRule" id="PRU00339"/>
    </source>
</evidence>
<dbReference type="PROSITE" id="PS50005">
    <property type="entry name" value="TPR"/>
    <property type="match status" value="3"/>
</dbReference>
<protein>
    <submittedName>
        <fullName evidence="3">Tetratricopeptide repeat protein</fullName>
    </submittedName>
</protein>
<feature type="repeat" description="TPR" evidence="1">
    <location>
        <begin position="285"/>
        <end position="318"/>
    </location>
</feature>
<organism evidence="3 4">
    <name type="scientific">Candidatus Avitreponema avistercoris</name>
    <dbReference type="NCBI Taxonomy" id="2840705"/>
    <lineage>
        <taxon>Bacteria</taxon>
        <taxon>Pseudomonadati</taxon>
        <taxon>Spirochaetota</taxon>
        <taxon>Spirochaetia</taxon>
        <taxon>Spirochaetales</taxon>
        <taxon>Candidatus Avitreponema</taxon>
    </lineage>
</organism>
<feature type="repeat" description="TPR" evidence="1">
    <location>
        <begin position="217"/>
        <end position="250"/>
    </location>
</feature>
<dbReference type="Gene3D" id="1.25.40.10">
    <property type="entry name" value="Tetratricopeptide repeat domain"/>
    <property type="match status" value="2"/>
</dbReference>
<dbReference type="Pfam" id="PF14559">
    <property type="entry name" value="TPR_19"/>
    <property type="match status" value="2"/>
</dbReference>
<gene>
    <name evidence="3" type="ORF">IAA96_04215</name>
</gene>